<evidence type="ECO:0000313" key="2">
    <source>
        <dbReference type="EMBL" id="GAA1017529.1"/>
    </source>
</evidence>
<comment type="caution">
    <text evidence="2">The sequence shown here is derived from an EMBL/GenBank/DDBJ whole genome shotgun (WGS) entry which is preliminary data.</text>
</comment>
<name>A0ABN1T704_9ACTN</name>
<feature type="compositionally biased region" description="Low complexity" evidence="1">
    <location>
        <begin position="30"/>
        <end position="39"/>
    </location>
</feature>
<accession>A0ABN1T704</accession>
<feature type="compositionally biased region" description="Basic and acidic residues" evidence="1">
    <location>
        <begin position="44"/>
        <end position="54"/>
    </location>
</feature>
<feature type="region of interest" description="Disordered" evidence="1">
    <location>
        <begin position="1"/>
        <end position="111"/>
    </location>
</feature>
<gene>
    <name evidence="2" type="ORF">GCM10009564_55320</name>
</gene>
<dbReference type="Proteomes" id="UP001501072">
    <property type="component" value="Unassembled WGS sequence"/>
</dbReference>
<evidence type="ECO:0000313" key="3">
    <source>
        <dbReference type="Proteomes" id="UP001501072"/>
    </source>
</evidence>
<organism evidence="2 3">
    <name type="scientific">Streptomyces thermogriseus</name>
    <dbReference type="NCBI Taxonomy" id="75292"/>
    <lineage>
        <taxon>Bacteria</taxon>
        <taxon>Bacillati</taxon>
        <taxon>Actinomycetota</taxon>
        <taxon>Actinomycetes</taxon>
        <taxon>Kitasatosporales</taxon>
        <taxon>Streptomycetaceae</taxon>
        <taxon>Streptomyces</taxon>
    </lineage>
</organism>
<dbReference type="EMBL" id="BAAAHU010000130">
    <property type="protein sequence ID" value="GAA1017529.1"/>
    <property type="molecule type" value="Genomic_DNA"/>
</dbReference>
<protein>
    <submittedName>
        <fullName evidence="2">Uncharacterized protein</fullName>
    </submittedName>
</protein>
<proteinExistence type="predicted"/>
<evidence type="ECO:0000256" key="1">
    <source>
        <dbReference type="SAM" id="MobiDB-lite"/>
    </source>
</evidence>
<sequence length="111" mass="11582">MTLDLNKKGAKGAEGFFGASDVRTPDIGRRPVPGRGVVRTARSPVEEPAGRERMTAAIRDNPGQSRCETHNGRTPAGLLERGITGRKTASASPTDTAAGFTQAPAPARGSR</sequence>
<keyword evidence="3" id="KW-1185">Reference proteome</keyword>
<reference evidence="2 3" key="1">
    <citation type="journal article" date="2019" name="Int. J. Syst. Evol. Microbiol.">
        <title>The Global Catalogue of Microorganisms (GCM) 10K type strain sequencing project: providing services to taxonomists for standard genome sequencing and annotation.</title>
        <authorList>
            <consortium name="The Broad Institute Genomics Platform"/>
            <consortium name="The Broad Institute Genome Sequencing Center for Infectious Disease"/>
            <person name="Wu L."/>
            <person name="Ma J."/>
        </authorList>
    </citation>
    <scope>NUCLEOTIDE SEQUENCE [LARGE SCALE GENOMIC DNA]</scope>
    <source>
        <strain evidence="2 3">JCM 11269</strain>
    </source>
</reference>